<dbReference type="AlphaFoldDB" id="A0A565CR05"/>
<evidence type="ECO:0000313" key="3">
    <source>
        <dbReference type="Proteomes" id="UP000489600"/>
    </source>
</evidence>
<sequence length="114" mass="12858">MTNLLVLRKYERMLQLRRIQASTSHAKIVYKGNSREVLADVDNEADLNSTKLWASKKTQSDPTLGQHMGKAKQKWVVVEEEEAPNAQANPYVLRDQGVRVKAKRKPAPGKSSQT</sequence>
<evidence type="ECO:0000256" key="1">
    <source>
        <dbReference type="SAM" id="MobiDB-lite"/>
    </source>
</evidence>
<comment type="caution">
    <text evidence="2">The sequence shown here is derived from an EMBL/GenBank/DDBJ whole genome shotgun (WGS) entry which is preliminary data.</text>
</comment>
<protein>
    <submittedName>
        <fullName evidence="2">Uncharacterized protein</fullName>
    </submittedName>
</protein>
<evidence type="ECO:0000313" key="2">
    <source>
        <dbReference type="EMBL" id="VVB15856.1"/>
    </source>
</evidence>
<reference evidence="2" key="1">
    <citation type="submission" date="2019-07" db="EMBL/GenBank/DDBJ databases">
        <authorList>
            <person name="Dittberner H."/>
        </authorList>
    </citation>
    <scope>NUCLEOTIDE SEQUENCE [LARGE SCALE GENOMIC DNA]</scope>
</reference>
<organism evidence="2 3">
    <name type="scientific">Arabis nemorensis</name>
    <dbReference type="NCBI Taxonomy" id="586526"/>
    <lineage>
        <taxon>Eukaryota</taxon>
        <taxon>Viridiplantae</taxon>
        <taxon>Streptophyta</taxon>
        <taxon>Embryophyta</taxon>
        <taxon>Tracheophyta</taxon>
        <taxon>Spermatophyta</taxon>
        <taxon>Magnoliopsida</taxon>
        <taxon>eudicotyledons</taxon>
        <taxon>Gunneridae</taxon>
        <taxon>Pentapetalae</taxon>
        <taxon>rosids</taxon>
        <taxon>malvids</taxon>
        <taxon>Brassicales</taxon>
        <taxon>Brassicaceae</taxon>
        <taxon>Arabideae</taxon>
        <taxon>Arabis</taxon>
    </lineage>
</organism>
<name>A0A565CR05_9BRAS</name>
<dbReference type="EMBL" id="CABITT030000008">
    <property type="protein sequence ID" value="VVB15856.1"/>
    <property type="molecule type" value="Genomic_DNA"/>
</dbReference>
<proteinExistence type="predicted"/>
<dbReference type="Proteomes" id="UP000489600">
    <property type="component" value="Unassembled WGS sequence"/>
</dbReference>
<feature type="region of interest" description="Disordered" evidence="1">
    <location>
        <begin position="86"/>
        <end position="114"/>
    </location>
</feature>
<keyword evidence="3" id="KW-1185">Reference proteome</keyword>
<gene>
    <name evidence="2" type="ORF">ANE_LOCUS26300</name>
</gene>
<accession>A0A565CR05</accession>